<dbReference type="EMBL" id="BMGM01000007">
    <property type="protein sequence ID" value="GGE38018.1"/>
    <property type="molecule type" value="Genomic_DNA"/>
</dbReference>
<dbReference type="PANTHER" id="PTHR38037">
    <property type="entry name" value="ZN_PROTEASE DOMAIN-CONTAINING PROTEIN"/>
    <property type="match status" value="1"/>
</dbReference>
<gene>
    <name evidence="2" type="ORF">GCM10010832_17850</name>
</gene>
<name>A0ABQ1SG12_9FLAO</name>
<protein>
    <submittedName>
        <fullName evidence="2">Ribosomal protein S6 modification protein</fullName>
    </submittedName>
</protein>
<organism evidence="2 3">
    <name type="scientific">Psychroflexus planctonicus</name>
    <dbReference type="NCBI Taxonomy" id="1526575"/>
    <lineage>
        <taxon>Bacteria</taxon>
        <taxon>Pseudomonadati</taxon>
        <taxon>Bacteroidota</taxon>
        <taxon>Flavobacteriia</taxon>
        <taxon>Flavobacteriales</taxon>
        <taxon>Flavobacteriaceae</taxon>
        <taxon>Psychroflexus</taxon>
    </lineage>
</organism>
<dbReference type="SUPFAM" id="SSF50630">
    <property type="entry name" value="Acid proteases"/>
    <property type="match status" value="1"/>
</dbReference>
<dbReference type="InterPro" id="IPR008503">
    <property type="entry name" value="Asp_endopeptidase"/>
</dbReference>
<dbReference type="PANTHER" id="PTHR38037:SF2">
    <property type="entry name" value="ATP-DEPENDENT ZINC PROTEASE DOMAIN-CONTAINING PROTEIN-RELATED"/>
    <property type="match status" value="1"/>
</dbReference>
<proteinExistence type="predicted"/>
<evidence type="ECO:0000313" key="3">
    <source>
        <dbReference type="Proteomes" id="UP000599179"/>
    </source>
</evidence>
<accession>A0ABQ1SG12</accession>
<comment type="caution">
    <text evidence="2">The sequence shown here is derived from an EMBL/GenBank/DDBJ whole genome shotgun (WGS) entry which is preliminary data.</text>
</comment>
<dbReference type="Proteomes" id="UP000599179">
    <property type="component" value="Unassembled WGS sequence"/>
</dbReference>
<evidence type="ECO:0000313" key="2">
    <source>
        <dbReference type="EMBL" id="GGE38018.1"/>
    </source>
</evidence>
<keyword evidence="3" id="KW-1185">Reference proteome</keyword>
<feature type="domain" description="Retropepsin-like aspartic endopeptidase" evidence="1">
    <location>
        <begin position="24"/>
        <end position="150"/>
    </location>
</feature>
<dbReference type="Gene3D" id="2.40.70.10">
    <property type="entry name" value="Acid Proteases"/>
    <property type="match status" value="1"/>
</dbReference>
<reference evidence="3" key="1">
    <citation type="journal article" date="2019" name="Int. J. Syst. Evol. Microbiol.">
        <title>The Global Catalogue of Microorganisms (GCM) 10K type strain sequencing project: providing services to taxonomists for standard genome sequencing and annotation.</title>
        <authorList>
            <consortium name="The Broad Institute Genomics Platform"/>
            <consortium name="The Broad Institute Genome Sequencing Center for Infectious Disease"/>
            <person name="Wu L."/>
            <person name="Ma J."/>
        </authorList>
    </citation>
    <scope>NUCLEOTIDE SEQUENCE [LARGE SCALE GENOMIC DNA]</scope>
    <source>
        <strain evidence="3">CGMCC 1.12931</strain>
    </source>
</reference>
<dbReference type="InterPro" id="IPR021109">
    <property type="entry name" value="Peptidase_aspartic_dom_sf"/>
</dbReference>
<dbReference type="Pfam" id="PF05618">
    <property type="entry name" value="Zn_protease"/>
    <property type="match status" value="1"/>
</dbReference>
<sequence length="162" mass="18641">MRWKIIYVALLQLKLDKFRQMKKIIGRTDRASFPDLGLTHLPIKIDTGAYTSSIHCTNFKVDGGVLYADFYDENLPKSKPKTVSFTDFSTTKVKSSNGEVQNRFEIKSTIKLFGKVYKIALTLADRKKMKNPVLIGRKFLNKKFVVDTDLEDLSYKAQQNEH</sequence>
<evidence type="ECO:0000259" key="1">
    <source>
        <dbReference type="Pfam" id="PF05618"/>
    </source>
</evidence>